<feature type="domain" description="K Homology" evidence="7">
    <location>
        <begin position="41"/>
        <end position="113"/>
    </location>
</feature>
<dbReference type="PROSITE" id="PS50084">
    <property type="entry name" value="KH_TYPE_1"/>
    <property type="match status" value="6"/>
</dbReference>
<dbReference type="GO" id="GO:0005634">
    <property type="term" value="C:nucleus"/>
    <property type="evidence" value="ECO:0007669"/>
    <property type="project" value="UniProtKB-SubCell"/>
</dbReference>
<keyword evidence="3 5" id="KW-0694">RNA-binding</keyword>
<reference evidence="9" key="2">
    <citation type="journal article" date="2018" name="BMC Genomics">
        <title>A manually annotated Actinidia chinensis var. chinensis (kiwifruit) genome highlights the challenges associated with draft genomes and gene prediction in plants.</title>
        <authorList>
            <person name="Pilkington S.M."/>
            <person name="Crowhurst R."/>
            <person name="Hilario E."/>
            <person name="Nardozza S."/>
            <person name="Fraser L."/>
            <person name="Peng Y."/>
            <person name="Gunaseelan K."/>
            <person name="Simpson R."/>
            <person name="Tahir J."/>
            <person name="Deroles S.C."/>
            <person name="Templeton K."/>
            <person name="Luo Z."/>
            <person name="Davy M."/>
            <person name="Cheng C."/>
            <person name="McNeilage M."/>
            <person name="Scaglione D."/>
            <person name="Liu Y."/>
            <person name="Zhang Q."/>
            <person name="Datson P."/>
            <person name="De Silva N."/>
            <person name="Gardiner S.E."/>
            <person name="Bassett H."/>
            <person name="Chagne D."/>
            <person name="McCallum J."/>
            <person name="Dzierzon H."/>
            <person name="Deng C."/>
            <person name="Wang Y.Y."/>
            <person name="Barron L."/>
            <person name="Manako K."/>
            <person name="Bowen J."/>
            <person name="Foster T.M."/>
            <person name="Erridge Z.A."/>
            <person name="Tiffin H."/>
            <person name="Waite C.N."/>
            <person name="Davies K.M."/>
            <person name="Grierson E.P."/>
            <person name="Laing W.A."/>
            <person name="Kirk R."/>
            <person name="Chen X."/>
            <person name="Wood M."/>
            <person name="Montefiori M."/>
            <person name="Brummell D.A."/>
            <person name="Schwinn K.E."/>
            <person name="Catanach A."/>
            <person name="Fullerton C."/>
            <person name="Li D."/>
            <person name="Meiyalaghan S."/>
            <person name="Nieuwenhuizen N."/>
            <person name="Read N."/>
            <person name="Prakash R."/>
            <person name="Hunter D."/>
            <person name="Zhang H."/>
            <person name="McKenzie M."/>
            <person name="Knabel M."/>
            <person name="Harris A."/>
            <person name="Allan A.C."/>
            <person name="Gleave A."/>
            <person name="Chen A."/>
            <person name="Janssen B.J."/>
            <person name="Plunkett B."/>
            <person name="Ampomah-Dwamena C."/>
            <person name="Voogd C."/>
            <person name="Leif D."/>
            <person name="Lafferty D."/>
            <person name="Souleyre E.J.F."/>
            <person name="Varkonyi-Gasic E."/>
            <person name="Gambi F."/>
            <person name="Hanley J."/>
            <person name="Yao J.L."/>
            <person name="Cheung J."/>
            <person name="David K.M."/>
            <person name="Warren B."/>
            <person name="Marsh K."/>
            <person name="Snowden K.C."/>
            <person name="Lin-Wang K."/>
            <person name="Brian L."/>
            <person name="Martinez-Sanchez M."/>
            <person name="Wang M."/>
            <person name="Ileperuma N."/>
            <person name="Macnee N."/>
            <person name="Campin R."/>
            <person name="McAtee P."/>
            <person name="Drummond R.S.M."/>
            <person name="Espley R.V."/>
            <person name="Ireland H.S."/>
            <person name="Wu R."/>
            <person name="Atkinson R.G."/>
            <person name="Karunairetnam S."/>
            <person name="Bulley S."/>
            <person name="Chunkath S."/>
            <person name="Hanley Z."/>
            <person name="Storey R."/>
            <person name="Thrimawithana A.H."/>
            <person name="Thomson S."/>
            <person name="David C."/>
            <person name="Testolin R."/>
            <person name="Huang H."/>
            <person name="Hellens R.P."/>
            <person name="Schaffer R.J."/>
        </authorList>
    </citation>
    <scope>NUCLEOTIDE SEQUENCE [LARGE SCALE GENOMIC DNA]</scope>
    <source>
        <strain evidence="9">cv. Red5</strain>
    </source>
</reference>
<gene>
    <name evidence="8" type="ORF">CEY00_Acc33001</name>
</gene>
<feature type="domain" description="K Homology" evidence="7">
    <location>
        <begin position="544"/>
        <end position="619"/>
    </location>
</feature>
<dbReference type="STRING" id="1590841.A0A2R6P414"/>
<evidence type="ECO:0000313" key="8">
    <source>
        <dbReference type="EMBL" id="PSR85024.1"/>
    </source>
</evidence>
<evidence type="ECO:0000256" key="2">
    <source>
        <dbReference type="ARBA" id="ARBA00022737"/>
    </source>
</evidence>
<feature type="compositionally biased region" description="Polar residues" evidence="6">
    <location>
        <begin position="1"/>
        <end position="17"/>
    </location>
</feature>
<dbReference type="InterPro" id="IPR036612">
    <property type="entry name" value="KH_dom_type_1_sf"/>
</dbReference>
<evidence type="ECO:0000256" key="4">
    <source>
        <dbReference type="ARBA" id="ARBA00023242"/>
    </source>
</evidence>
<keyword evidence="2" id="KW-0677">Repeat</keyword>
<sequence length="725" mass="78602">MAGQRSNYGKRSYSQSEYAGDGESKRRNPSDEREQHTIGSEDTVYRYLCPVKRIGSIIGKGGEIAKQLRAETQSKIRIGETVPGCEERVVTIYSSSEETNNFEDTGELVSPAQDALFRVHERVVADESLGDGEFEESQQITVRMLVPSDQIGCIIGKGGQVIQNMRTETRAQIRVMSSERLPPCALNSDELLQMNNYGKRSYSLSEYAGDGESKRRNPSDEREQHTIGSEDTVYRYLCPVKRIGSIIGKGGEIAKQLRAETQSKIRIGETVPGCEERVVTIYSSSEETNNFEDTGELVSPAQDALFRVHERVVADESLGDGEFEESQQITVRMLVPSDQIGCIIGKGGQVIQNMRTETRAQIRVMSSERLPPCALNSDELLQITGEASVVRKALSQVLCRLHDNPSRTQHLLLSSSSIYKSGGTFMSQSGNMPLMGVTSLMGPYGGYKSETGDWSGSVREFSLRLVCPTENIGGVIGKGGGIIKQIRQESGASIKVDSSGAEGDDCTISISAKESFEDPSPTIDAAMRLQPRCSQKSEKESGDSVITTRLLVPGSRIGCLIGKGGAIITEMRNATRASIRILSKENLPKVALEDEEMVQITGDINVTSNALLQVTMRLKANVFEMEGALAAMPQVLPYLPVSIDMSDGPKYGNRDNKSRGRGYSTYSDGYDSPDLPPSDSYGSYGGSQTGGGSGYGAYGIYSSARSGGAGSSGQNPVSHGRHRGY</sequence>
<dbReference type="CDD" id="cd22460">
    <property type="entry name" value="KH-I_PEPPER_rpt2_like"/>
    <property type="match status" value="2"/>
</dbReference>
<feature type="domain" description="K Homology" evidence="7">
    <location>
        <begin position="230"/>
        <end position="302"/>
    </location>
</feature>
<evidence type="ECO:0000256" key="1">
    <source>
        <dbReference type="ARBA" id="ARBA00004123"/>
    </source>
</evidence>
<dbReference type="Gramene" id="PSR85024">
    <property type="protein sequence ID" value="PSR85024"/>
    <property type="gene ID" value="CEY00_Acc33001"/>
</dbReference>
<keyword evidence="4" id="KW-0539">Nucleus</keyword>
<evidence type="ECO:0000313" key="9">
    <source>
        <dbReference type="Proteomes" id="UP000241394"/>
    </source>
</evidence>
<feature type="domain" description="K Homology" evidence="7">
    <location>
        <begin position="138"/>
        <end position="196"/>
    </location>
</feature>
<feature type="region of interest" description="Disordered" evidence="6">
    <location>
        <begin position="203"/>
        <end position="227"/>
    </location>
</feature>
<dbReference type="CDD" id="cd22459">
    <property type="entry name" value="KH-I_PEPPER_rpt1_like"/>
    <property type="match status" value="2"/>
</dbReference>
<evidence type="ECO:0000256" key="3">
    <source>
        <dbReference type="ARBA" id="ARBA00022884"/>
    </source>
</evidence>
<feature type="domain" description="K Homology" evidence="7">
    <location>
        <begin position="327"/>
        <end position="402"/>
    </location>
</feature>
<dbReference type="InterPro" id="IPR004087">
    <property type="entry name" value="KH_dom"/>
</dbReference>
<dbReference type="AlphaFoldDB" id="A0A2R6P414"/>
<feature type="compositionally biased region" description="Basic and acidic residues" evidence="6">
    <location>
        <begin position="22"/>
        <end position="36"/>
    </location>
</feature>
<proteinExistence type="predicted"/>
<dbReference type="Proteomes" id="UP000241394">
    <property type="component" value="Chromosome LG29"/>
</dbReference>
<name>A0A2R6P414_ACTCC</name>
<dbReference type="EMBL" id="NKQK01000029">
    <property type="protein sequence ID" value="PSR85024.1"/>
    <property type="molecule type" value="Genomic_DNA"/>
</dbReference>
<dbReference type="Pfam" id="PF00013">
    <property type="entry name" value="KH_1"/>
    <property type="match status" value="6"/>
</dbReference>
<protein>
    <submittedName>
        <fullName evidence="8">KH domain-containing protein</fullName>
    </submittedName>
</protein>
<dbReference type="SMART" id="SM00322">
    <property type="entry name" value="KH"/>
    <property type="match status" value="6"/>
</dbReference>
<evidence type="ECO:0000256" key="6">
    <source>
        <dbReference type="SAM" id="MobiDB-lite"/>
    </source>
</evidence>
<dbReference type="OrthoDB" id="1937934at2759"/>
<comment type="caution">
    <text evidence="8">The sequence shown here is derived from an EMBL/GenBank/DDBJ whole genome shotgun (WGS) entry which is preliminary data.</text>
</comment>
<dbReference type="SUPFAM" id="SSF54791">
    <property type="entry name" value="Eukaryotic type KH-domain (KH-domain type I)"/>
    <property type="match status" value="6"/>
</dbReference>
<dbReference type="GO" id="GO:0003723">
    <property type="term" value="F:RNA binding"/>
    <property type="evidence" value="ECO:0007669"/>
    <property type="project" value="UniProtKB-UniRule"/>
</dbReference>
<feature type="region of interest" description="Disordered" evidence="6">
    <location>
        <begin position="647"/>
        <end position="688"/>
    </location>
</feature>
<dbReference type="Gene3D" id="3.30.310.210">
    <property type="match status" value="3"/>
</dbReference>
<keyword evidence="9" id="KW-1185">Reference proteome</keyword>
<reference evidence="8 9" key="1">
    <citation type="submission" date="2017-07" db="EMBL/GenBank/DDBJ databases">
        <title>An improved, manually edited Actinidia chinensis var. chinensis (kiwifruit) genome highlights the challenges associated with draft genomes and gene prediction in plants.</title>
        <authorList>
            <person name="Pilkington S."/>
            <person name="Crowhurst R."/>
            <person name="Hilario E."/>
            <person name="Nardozza S."/>
            <person name="Fraser L."/>
            <person name="Peng Y."/>
            <person name="Gunaseelan K."/>
            <person name="Simpson R."/>
            <person name="Tahir J."/>
            <person name="Deroles S."/>
            <person name="Templeton K."/>
            <person name="Luo Z."/>
            <person name="Davy M."/>
            <person name="Cheng C."/>
            <person name="Mcneilage M."/>
            <person name="Scaglione D."/>
            <person name="Liu Y."/>
            <person name="Zhang Q."/>
            <person name="Datson P."/>
            <person name="De Silva N."/>
            <person name="Gardiner S."/>
            <person name="Bassett H."/>
            <person name="Chagne D."/>
            <person name="Mccallum J."/>
            <person name="Dzierzon H."/>
            <person name="Deng C."/>
            <person name="Wang Y.-Y."/>
            <person name="Barron N."/>
            <person name="Manako K."/>
            <person name="Bowen J."/>
            <person name="Foster T."/>
            <person name="Erridge Z."/>
            <person name="Tiffin H."/>
            <person name="Waite C."/>
            <person name="Davies K."/>
            <person name="Grierson E."/>
            <person name="Laing W."/>
            <person name="Kirk R."/>
            <person name="Chen X."/>
            <person name="Wood M."/>
            <person name="Montefiori M."/>
            <person name="Brummell D."/>
            <person name="Schwinn K."/>
            <person name="Catanach A."/>
            <person name="Fullerton C."/>
            <person name="Li D."/>
            <person name="Meiyalaghan S."/>
            <person name="Nieuwenhuizen N."/>
            <person name="Read N."/>
            <person name="Prakash R."/>
            <person name="Hunter D."/>
            <person name="Zhang H."/>
            <person name="Mckenzie M."/>
            <person name="Knabel M."/>
            <person name="Harris A."/>
            <person name="Allan A."/>
            <person name="Chen A."/>
            <person name="Janssen B."/>
            <person name="Plunkett B."/>
            <person name="Dwamena C."/>
            <person name="Voogd C."/>
            <person name="Leif D."/>
            <person name="Lafferty D."/>
            <person name="Souleyre E."/>
            <person name="Varkonyi-Gasic E."/>
            <person name="Gambi F."/>
            <person name="Hanley J."/>
            <person name="Yao J.-L."/>
            <person name="Cheung J."/>
            <person name="David K."/>
            <person name="Warren B."/>
            <person name="Marsh K."/>
            <person name="Snowden K."/>
            <person name="Lin-Wang K."/>
            <person name="Brian L."/>
            <person name="Martinez-Sanchez M."/>
            <person name="Wang M."/>
            <person name="Ileperuma N."/>
            <person name="Macnee N."/>
            <person name="Campin R."/>
            <person name="Mcatee P."/>
            <person name="Drummond R."/>
            <person name="Espley R."/>
            <person name="Ireland H."/>
            <person name="Wu R."/>
            <person name="Atkinson R."/>
            <person name="Karunairetnam S."/>
            <person name="Bulley S."/>
            <person name="Chunkath S."/>
            <person name="Hanley Z."/>
            <person name="Storey R."/>
            <person name="Thrimawithana A."/>
            <person name="Thomson S."/>
            <person name="David C."/>
            <person name="Testolin R."/>
        </authorList>
    </citation>
    <scope>NUCLEOTIDE SEQUENCE [LARGE SCALE GENOMIC DNA]</scope>
    <source>
        <strain evidence="9">cv. Red5</strain>
        <tissue evidence="8">Young leaf</tissue>
    </source>
</reference>
<accession>A0A2R6P414</accession>
<dbReference type="InParanoid" id="A0A2R6P414"/>
<dbReference type="FunFam" id="3.30.310.210:FF:000002">
    <property type="entry name" value="KH domain-containing protein"/>
    <property type="match status" value="1"/>
</dbReference>
<feature type="compositionally biased region" description="Basic and acidic residues" evidence="6">
    <location>
        <begin position="211"/>
        <end position="225"/>
    </location>
</feature>
<dbReference type="GO" id="GO:0009911">
    <property type="term" value="P:positive regulation of flower development"/>
    <property type="evidence" value="ECO:0007669"/>
    <property type="project" value="UniProtKB-ARBA"/>
</dbReference>
<evidence type="ECO:0000259" key="7">
    <source>
        <dbReference type="SMART" id="SM00322"/>
    </source>
</evidence>
<organism evidence="8 9">
    <name type="scientific">Actinidia chinensis var. chinensis</name>
    <name type="common">Chinese soft-hair kiwi</name>
    <dbReference type="NCBI Taxonomy" id="1590841"/>
    <lineage>
        <taxon>Eukaryota</taxon>
        <taxon>Viridiplantae</taxon>
        <taxon>Streptophyta</taxon>
        <taxon>Embryophyta</taxon>
        <taxon>Tracheophyta</taxon>
        <taxon>Spermatophyta</taxon>
        <taxon>Magnoliopsida</taxon>
        <taxon>eudicotyledons</taxon>
        <taxon>Gunneridae</taxon>
        <taxon>Pentapetalae</taxon>
        <taxon>asterids</taxon>
        <taxon>Ericales</taxon>
        <taxon>Actinidiaceae</taxon>
        <taxon>Actinidia</taxon>
    </lineage>
</organism>
<dbReference type="InterPro" id="IPR004088">
    <property type="entry name" value="KH_dom_type_1"/>
</dbReference>
<evidence type="ECO:0000256" key="5">
    <source>
        <dbReference type="PROSITE-ProRule" id="PRU00117"/>
    </source>
</evidence>
<comment type="subcellular location">
    <subcellularLocation>
        <location evidence="1">Nucleus</location>
    </subcellularLocation>
</comment>
<feature type="region of interest" description="Disordered" evidence="6">
    <location>
        <begin position="705"/>
        <end position="725"/>
    </location>
</feature>
<feature type="domain" description="K Homology" evidence="7">
    <location>
        <begin position="459"/>
        <end position="531"/>
    </location>
</feature>
<dbReference type="PANTHER" id="PTHR10288">
    <property type="entry name" value="KH DOMAIN CONTAINING RNA BINDING PROTEIN"/>
    <property type="match status" value="1"/>
</dbReference>
<feature type="region of interest" description="Disordered" evidence="6">
    <location>
        <begin position="1"/>
        <end position="39"/>
    </location>
</feature>